<feature type="transmembrane region" description="Helical" evidence="5">
    <location>
        <begin position="98"/>
        <end position="119"/>
    </location>
</feature>
<feature type="transmembrane region" description="Helical" evidence="5">
    <location>
        <begin position="240"/>
        <end position="262"/>
    </location>
</feature>
<gene>
    <name evidence="6" type="ORF">ACFOD4_16080</name>
</gene>
<name>A0ABV7G415_9PROT</name>
<feature type="transmembrane region" description="Helical" evidence="5">
    <location>
        <begin position="204"/>
        <end position="220"/>
    </location>
</feature>
<organism evidence="6 7">
    <name type="scientific">Teichococcus globiformis</name>
    <dbReference type="NCBI Taxonomy" id="2307229"/>
    <lineage>
        <taxon>Bacteria</taxon>
        <taxon>Pseudomonadati</taxon>
        <taxon>Pseudomonadota</taxon>
        <taxon>Alphaproteobacteria</taxon>
        <taxon>Acetobacterales</taxon>
        <taxon>Roseomonadaceae</taxon>
        <taxon>Roseomonas</taxon>
    </lineage>
</organism>
<reference evidence="7" key="1">
    <citation type="journal article" date="2019" name="Int. J. Syst. Evol. Microbiol.">
        <title>The Global Catalogue of Microorganisms (GCM) 10K type strain sequencing project: providing services to taxonomists for standard genome sequencing and annotation.</title>
        <authorList>
            <consortium name="The Broad Institute Genomics Platform"/>
            <consortium name="The Broad Institute Genome Sequencing Center for Infectious Disease"/>
            <person name="Wu L."/>
            <person name="Ma J."/>
        </authorList>
    </citation>
    <scope>NUCLEOTIDE SEQUENCE [LARGE SCALE GENOMIC DNA]</scope>
    <source>
        <strain evidence="7">KCTC 52094</strain>
    </source>
</reference>
<feature type="transmembrane region" description="Helical" evidence="5">
    <location>
        <begin position="341"/>
        <end position="362"/>
    </location>
</feature>
<feature type="transmembrane region" description="Helical" evidence="5">
    <location>
        <begin position="282"/>
        <end position="303"/>
    </location>
</feature>
<keyword evidence="7" id="KW-1185">Reference proteome</keyword>
<evidence type="ECO:0000256" key="4">
    <source>
        <dbReference type="ARBA" id="ARBA00023136"/>
    </source>
</evidence>
<feature type="transmembrane region" description="Helical" evidence="5">
    <location>
        <begin position="368"/>
        <end position="388"/>
    </location>
</feature>
<dbReference type="PIRSF" id="PIRSF006060">
    <property type="entry name" value="AA_transporter"/>
    <property type="match status" value="1"/>
</dbReference>
<dbReference type="Gene3D" id="1.20.1740.10">
    <property type="entry name" value="Amino acid/polyamine transporter I"/>
    <property type="match status" value="1"/>
</dbReference>
<evidence type="ECO:0000256" key="2">
    <source>
        <dbReference type="ARBA" id="ARBA00022692"/>
    </source>
</evidence>
<feature type="transmembrane region" description="Helical" evidence="5">
    <location>
        <begin position="139"/>
        <end position="158"/>
    </location>
</feature>
<feature type="transmembrane region" description="Helical" evidence="5">
    <location>
        <begin position="400"/>
        <end position="419"/>
    </location>
</feature>
<evidence type="ECO:0000256" key="3">
    <source>
        <dbReference type="ARBA" id="ARBA00022989"/>
    </source>
</evidence>
<comment type="caution">
    <text evidence="6">The sequence shown here is derived from an EMBL/GenBank/DDBJ whole genome shotgun (WGS) entry which is preliminary data.</text>
</comment>
<evidence type="ECO:0000256" key="5">
    <source>
        <dbReference type="SAM" id="Phobius"/>
    </source>
</evidence>
<dbReference type="EMBL" id="JBHRTN010000018">
    <property type="protein sequence ID" value="MFC3126583.1"/>
    <property type="molecule type" value="Genomic_DNA"/>
</dbReference>
<feature type="transmembrane region" description="Helical" evidence="5">
    <location>
        <begin position="165"/>
        <end position="184"/>
    </location>
</feature>
<keyword evidence="2 5" id="KW-0812">Transmembrane</keyword>
<dbReference type="PANTHER" id="PTHR11785:SF512">
    <property type="entry name" value="SOBREMESA, ISOFORM B"/>
    <property type="match status" value="1"/>
</dbReference>
<evidence type="ECO:0000313" key="7">
    <source>
        <dbReference type="Proteomes" id="UP001595593"/>
    </source>
</evidence>
<dbReference type="PANTHER" id="PTHR11785">
    <property type="entry name" value="AMINO ACID TRANSPORTER"/>
    <property type="match status" value="1"/>
</dbReference>
<dbReference type="InterPro" id="IPR050598">
    <property type="entry name" value="AminoAcid_Transporter"/>
</dbReference>
<feature type="transmembrane region" description="Helical" evidence="5">
    <location>
        <begin position="425"/>
        <end position="445"/>
    </location>
</feature>
<dbReference type="Pfam" id="PF13520">
    <property type="entry name" value="AA_permease_2"/>
    <property type="match status" value="1"/>
</dbReference>
<evidence type="ECO:0000256" key="1">
    <source>
        <dbReference type="ARBA" id="ARBA00004141"/>
    </source>
</evidence>
<accession>A0ABV7G415</accession>
<sequence length="457" mass="47114">MSQRQNAAKAATQPTIQPGSLSPFDAIVILVGIVVGIGIFRTPSLVAANVGSEAAFLGIWLLGGLITLIGALCYAELSAAHPQSGGEYHFLSRAYGRPVAMLFGWARGTVIQTGAIAGIGFVLGDYAATLWPLGPQGPAIYAALSILALTAINIAGTYQSKNLQIVVTLIEIGAILAIVAFGLLGTAVNGAVPATSPATPPDGAALGLALIFVLLTYGGWNEAAYLTGEVRDAPRNIARVFIVGTVVLVAIYLAVNAALLATLGLDGLRASDAVAADMMRSVAGDAGAGLVSAAILVAAISTLNATIFTGARSAAALAHDISWLAAAGQWNARRRTPARGLVLQAAISLALVGFGAVTQDGFRAMVDYAAPVFWGFMLLTGFALFVLRRREPDRVLPWRVPLYPLTPALFCLSCGYMLHASLAHTGAGALIGLAVLAAGTPLLLFRRREPAETPLSP</sequence>
<keyword evidence="4 5" id="KW-0472">Membrane</keyword>
<proteinExistence type="predicted"/>
<evidence type="ECO:0000313" key="6">
    <source>
        <dbReference type="EMBL" id="MFC3126583.1"/>
    </source>
</evidence>
<dbReference type="InterPro" id="IPR002293">
    <property type="entry name" value="AA/rel_permease1"/>
</dbReference>
<protein>
    <submittedName>
        <fullName evidence="6">APC family permease</fullName>
    </submittedName>
</protein>
<feature type="transmembrane region" description="Helical" evidence="5">
    <location>
        <begin position="54"/>
        <end position="77"/>
    </location>
</feature>
<feature type="transmembrane region" description="Helical" evidence="5">
    <location>
        <begin position="21"/>
        <end position="42"/>
    </location>
</feature>
<comment type="subcellular location">
    <subcellularLocation>
        <location evidence="1">Membrane</location>
        <topology evidence="1">Multi-pass membrane protein</topology>
    </subcellularLocation>
</comment>
<dbReference type="RefSeq" id="WP_379598004.1">
    <property type="nucleotide sequence ID" value="NZ_JBHRTN010000018.1"/>
</dbReference>
<dbReference type="Proteomes" id="UP001595593">
    <property type="component" value="Unassembled WGS sequence"/>
</dbReference>
<keyword evidence="3 5" id="KW-1133">Transmembrane helix</keyword>